<dbReference type="GO" id="GO:0004519">
    <property type="term" value="F:endonuclease activity"/>
    <property type="evidence" value="ECO:0007669"/>
    <property type="project" value="UniProtKB-KW"/>
</dbReference>
<evidence type="ECO:0000256" key="4">
    <source>
        <dbReference type="ARBA" id="ARBA00022759"/>
    </source>
</evidence>
<evidence type="ECO:0000313" key="8">
    <source>
        <dbReference type="EMBL" id="KAF1690930.1"/>
    </source>
</evidence>
<dbReference type="InterPro" id="IPR012933">
    <property type="entry name" value="HicA_mRNA_interferase"/>
</dbReference>
<accession>A0A921THD2</accession>
<dbReference type="EMBL" id="PDWK01000001">
    <property type="protein sequence ID" value="KAF1690930.1"/>
    <property type="molecule type" value="Genomic_DNA"/>
</dbReference>
<comment type="caution">
    <text evidence="8">The sequence shown here is derived from an EMBL/GenBank/DDBJ whole genome shotgun (WGS) entry which is preliminary data.</text>
</comment>
<evidence type="ECO:0000256" key="3">
    <source>
        <dbReference type="ARBA" id="ARBA00022722"/>
    </source>
</evidence>
<keyword evidence="4" id="KW-0255">Endonuclease</keyword>
<dbReference type="RefSeq" id="WP_162123057.1">
    <property type="nucleotide sequence ID" value="NZ_PDWK01000001.1"/>
</dbReference>
<dbReference type="GO" id="GO:0003729">
    <property type="term" value="F:mRNA binding"/>
    <property type="evidence" value="ECO:0007669"/>
    <property type="project" value="InterPro"/>
</dbReference>
<dbReference type="AlphaFoldDB" id="A0A921THD2"/>
<dbReference type="OrthoDB" id="9811409at2"/>
<organism evidence="8 9">
    <name type="scientific">Pseudoxanthomonas taiwanensis</name>
    <dbReference type="NCBI Taxonomy" id="176598"/>
    <lineage>
        <taxon>Bacteria</taxon>
        <taxon>Pseudomonadati</taxon>
        <taxon>Pseudomonadota</taxon>
        <taxon>Gammaproteobacteria</taxon>
        <taxon>Lysobacterales</taxon>
        <taxon>Lysobacteraceae</taxon>
        <taxon>Pseudoxanthomonas</taxon>
    </lineage>
</organism>
<name>A0A921THD2_9GAMM</name>
<keyword evidence="7" id="KW-0346">Stress response</keyword>
<proteinExistence type="inferred from homology"/>
<evidence type="ECO:0000256" key="6">
    <source>
        <dbReference type="ARBA" id="ARBA00022884"/>
    </source>
</evidence>
<evidence type="ECO:0000256" key="2">
    <source>
        <dbReference type="ARBA" id="ARBA00022649"/>
    </source>
</evidence>
<keyword evidence="6" id="KW-0694">RNA-binding</keyword>
<keyword evidence="9" id="KW-1185">Reference proteome</keyword>
<gene>
    <name evidence="8" type="ORF">CR938_00175</name>
</gene>
<dbReference type="PANTHER" id="PTHR34873">
    <property type="entry name" value="SSR1766 PROTEIN"/>
    <property type="match status" value="1"/>
</dbReference>
<dbReference type="SUPFAM" id="SSF54786">
    <property type="entry name" value="YcfA/nrd intein domain"/>
    <property type="match status" value="1"/>
</dbReference>
<evidence type="ECO:0000313" key="9">
    <source>
        <dbReference type="Proteomes" id="UP000717981"/>
    </source>
</evidence>
<dbReference type="Pfam" id="PF07927">
    <property type="entry name" value="HicA_toxin"/>
    <property type="match status" value="1"/>
</dbReference>
<reference evidence="8" key="1">
    <citation type="submission" date="2017-10" db="EMBL/GenBank/DDBJ databases">
        <title>Whole genome sequencing of members of genus Pseudoxanthomonas.</title>
        <authorList>
            <person name="Kumar S."/>
            <person name="Bansal K."/>
            <person name="Kaur A."/>
            <person name="Patil P."/>
            <person name="Sharma S."/>
            <person name="Patil P.B."/>
        </authorList>
    </citation>
    <scope>NUCLEOTIDE SEQUENCE</scope>
    <source>
        <strain evidence="8">DSM 22914</strain>
    </source>
</reference>
<keyword evidence="2" id="KW-1277">Toxin-antitoxin system</keyword>
<dbReference type="GO" id="GO:0016787">
    <property type="term" value="F:hydrolase activity"/>
    <property type="evidence" value="ECO:0007669"/>
    <property type="project" value="UniProtKB-KW"/>
</dbReference>
<keyword evidence="3" id="KW-0540">Nuclease</keyword>
<evidence type="ECO:0000256" key="1">
    <source>
        <dbReference type="ARBA" id="ARBA00006620"/>
    </source>
</evidence>
<dbReference type="PANTHER" id="PTHR34873:SF3">
    <property type="entry name" value="ADDICTION MODULE TOXIN, HICA FAMILY"/>
    <property type="match status" value="1"/>
</dbReference>
<dbReference type="InterPro" id="IPR038570">
    <property type="entry name" value="HicA_sf"/>
</dbReference>
<evidence type="ECO:0000256" key="7">
    <source>
        <dbReference type="ARBA" id="ARBA00023016"/>
    </source>
</evidence>
<protein>
    <submittedName>
        <fullName evidence="8">Addiction module toxin, HicA family</fullName>
    </submittedName>
</protein>
<comment type="similarity">
    <text evidence="1">Belongs to the HicA mRNA interferase family.</text>
</comment>
<keyword evidence="5" id="KW-0378">Hydrolase</keyword>
<dbReference type="Proteomes" id="UP000717981">
    <property type="component" value="Unassembled WGS sequence"/>
</dbReference>
<sequence length="60" mass="6580">MKSADLIRELEADGWQLRGVKGSHHVFRHPAKPGHVSVPHPKKDLGKGLVHSIRKAAGLK</sequence>
<evidence type="ECO:0000256" key="5">
    <source>
        <dbReference type="ARBA" id="ARBA00022801"/>
    </source>
</evidence>
<dbReference type="Gene3D" id="3.30.920.30">
    <property type="entry name" value="Hypothetical protein"/>
    <property type="match status" value="1"/>
</dbReference>